<organism evidence="4 5">
    <name type="scientific">Collybiopsis confluens</name>
    <dbReference type="NCBI Taxonomy" id="2823264"/>
    <lineage>
        <taxon>Eukaryota</taxon>
        <taxon>Fungi</taxon>
        <taxon>Dikarya</taxon>
        <taxon>Basidiomycota</taxon>
        <taxon>Agaricomycotina</taxon>
        <taxon>Agaricomycetes</taxon>
        <taxon>Agaricomycetidae</taxon>
        <taxon>Agaricales</taxon>
        <taxon>Marasmiineae</taxon>
        <taxon>Omphalotaceae</taxon>
        <taxon>Collybiopsis</taxon>
    </lineage>
</organism>
<dbReference type="InterPro" id="IPR036322">
    <property type="entry name" value="WD40_repeat_dom_sf"/>
</dbReference>
<dbReference type="PROSITE" id="PS50294">
    <property type="entry name" value="WD_REPEATS_REGION"/>
    <property type="match status" value="1"/>
</dbReference>
<keyword evidence="5" id="KW-1185">Reference proteome</keyword>
<dbReference type="Pfam" id="PF00400">
    <property type="entry name" value="WD40"/>
    <property type="match status" value="2"/>
</dbReference>
<dbReference type="PANTHER" id="PTHR19879">
    <property type="entry name" value="TRANSCRIPTION INITIATION FACTOR TFIID"/>
    <property type="match status" value="1"/>
</dbReference>
<dbReference type="EMBL" id="JAACJN010000038">
    <property type="protein sequence ID" value="KAF5385620.1"/>
    <property type="molecule type" value="Genomic_DNA"/>
</dbReference>
<dbReference type="GO" id="GO:0005669">
    <property type="term" value="C:transcription factor TFIID complex"/>
    <property type="evidence" value="ECO:0007669"/>
    <property type="project" value="TreeGrafter"/>
</dbReference>
<keyword evidence="1 3" id="KW-0853">WD repeat</keyword>
<evidence type="ECO:0000313" key="4">
    <source>
        <dbReference type="EMBL" id="KAF5385620.1"/>
    </source>
</evidence>
<dbReference type="InterPro" id="IPR019775">
    <property type="entry name" value="WD40_repeat_CS"/>
</dbReference>
<proteinExistence type="predicted"/>
<keyword evidence="2" id="KW-0677">Repeat</keyword>
<dbReference type="PANTHER" id="PTHR19879:SF7">
    <property type="entry name" value="PROTEASOMAL ATPASE-ASSOCIATED FACTOR 1"/>
    <property type="match status" value="1"/>
</dbReference>
<accession>A0A8H5HMA0</accession>
<dbReference type="InterPro" id="IPR015943">
    <property type="entry name" value="WD40/YVTN_repeat-like_dom_sf"/>
</dbReference>
<evidence type="ECO:0000256" key="1">
    <source>
        <dbReference type="ARBA" id="ARBA00022574"/>
    </source>
</evidence>
<reference evidence="4 5" key="1">
    <citation type="journal article" date="2020" name="ISME J.">
        <title>Uncovering the hidden diversity of litter-decomposition mechanisms in mushroom-forming fungi.</title>
        <authorList>
            <person name="Floudas D."/>
            <person name="Bentzer J."/>
            <person name="Ahren D."/>
            <person name="Johansson T."/>
            <person name="Persson P."/>
            <person name="Tunlid A."/>
        </authorList>
    </citation>
    <scope>NUCLEOTIDE SEQUENCE [LARGE SCALE GENOMIC DNA]</scope>
    <source>
        <strain evidence="4 5">CBS 406.79</strain>
    </source>
</reference>
<dbReference type="AlphaFoldDB" id="A0A8H5HMA0"/>
<dbReference type="OrthoDB" id="10257301at2759"/>
<dbReference type="Gene3D" id="2.130.10.10">
    <property type="entry name" value="YVTN repeat-like/Quinoprotein amine dehydrogenase"/>
    <property type="match status" value="2"/>
</dbReference>
<evidence type="ECO:0008006" key="6">
    <source>
        <dbReference type="Google" id="ProtNLM"/>
    </source>
</evidence>
<protein>
    <recommendedName>
        <fullName evidence="6">WD40 repeat-like protein</fullName>
    </recommendedName>
</protein>
<dbReference type="Proteomes" id="UP000518752">
    <property type="component" value="Unassembled WGS sequence"/>
</dbReference>
<dbReference type="GO" id="GO:0016251">
    <property type="term" value="F:RNA polymerase II general transcription initiation factor activity"/>
    <property type="evidence" value="ECO:0007669"/>
    <property type="project" value="TreeGrafter"/>
</dbReference>
<comment type="caution">
    <text evidence="4">The sequence shown here is derived from an EMBL/GenBank/DDBJ whole genome shotgun (WGS) entry which is preliminary data.</text>
</comment>
<dbReference type="InterPro" id="IPR001680">
    <property type="entry name" value="WD40_rpt"/>
</dbReference>
<feature type="repeat" description="WD" evidence="3">
    <location>
        <begin position="200"/>
        <end position="231"/>
    </location>
</feature>
<feature type="repeat" description="WD" evidence="3">
    <location>
        <begin position="258"/>
        <end position="299"/>
    </location>
</feature>
<sequence length="503" mass="53708">MSSAGLLHTLPIVTIQPTFPTIANEVYLGVIPAENCWISCYNHTPSDSRQSSSPGSLHAKIRLVLDEEDREKVNFQSREGDVRILEVGGELGHSYAVSSASMSIPPTRLLFPAQEYADPERSNPQKPHRITAFTLASDKSQYATGYLDGSVHLYPIVPIARNTSQNKYPTSELHSPPKSTYTSRRQILVSAASASTGVLARGHKSTVSSIRFFPSSRVLLSSGADFALQIYPADPIPPSAVSFGPVPISKRVSSVRTLIAHTRNVTSTAMIGRGREIISASMDGTIRIWDVSSGQEETLIHSAAGVGLGIMGLCLDLEAPAGSDVDASPVNGLLYAALYDGSFEVLRLDSTQKPPKLNNVFRSERSIYGAANAIAVSTPTETVKDKFVAIGSAKGVVSVYHASSYASFHFRRSDASIEDLAFISLPGDDHKLGLVIGTADGLPWIASLDVTPSEGGPDAKVAVYAELAGVDVDAIRAVSVHTSTSEVEVWTAGDDGVVRRYIL</sequence>
<gene>
    <name evidence="4" type="ORF">D9757_005550</name>
</gene>
<dbReference type="PROSITE" id="PS50082">
    <property type="entry name" value="WD_REPEATS_2"/>
    <property type="match status" value="2"/>
</dbReference>
<dbReference type="PROSITE" id="PS00678">
    <property type="entry name" value="WD_REPEATS_1"/>
    <property type="match status" value="1"/>
</dbReference>
<evidence type="ECO:0000256" key="2">
    <source>
        <dbReference type="ARBA" id="ARBA00022737"/>
    </source>
</evidence>
<dbReference type="GO" id="GO:0006367">
    <property type="term" value="P:transcription initiation at RNA polymerase II promoter"/>
    <property type="evidence" value="ECO:0007669"/>
    <property type="project" value="TreeGrafter"/>
</dbReference>
<dbReference type="SMART" id="SM00320">
    <property type="entry name" value="WD40"/>
    <property type="match status" value="3"/>
</dbReference>
<evidence type="ECO:0000256" key="3">
    <source>
        <dbReference type="PROSITE-ProRule" id="PRU00221"/>
    </source>
</evidence>
<evidence type="ECO:0000313" key="5">
    <source>
        <dbReference type="Proteomes" id="UP000518752"/>
    </source>
</evidence>
<dbReference type="SUPFAM" id="SSF50978">
    <property type="entry name" value="WD40 repeat-like"/>
    <property type="match status" value="1"/>
</dbReference>
<name>A0A8H5HMA0_9AGAR</name>